<evidence type="ECO:0000259" key="19">
    <source>
        <dbReference type="PROSITE" id="PS50110"/>
    </source>
</evidence>
<evidence type="ECO:0000256" key="6">
    <source>
        <dbReference type="ARBA" id="ARBA00022679"/>
    </source>
</evidence>
<feature type="domain" description="Histidine kinase" evidence="18">
    <location>
        <begin position="396"/>
        <end position="627"/>
    </location>
</feature>
<dbReference type="SUPFAM" id="SSF55874">
    <property type="entry name" value="ATPase domain of HSP90 chaperone/DNA topoisomerase II/histidine kinase"/>
    <property type="match status" value="1"/>
</dbReference>
<organism evidence="20 21">
    <name type="scientific">Candidatus Magnetobacterium bavaricum</name>
    <dbReference type="NCBI Taxonomy" id="29290"/>
    <lineage>
        <taxon>Bacteria</taxon>
        <taxon>Pseudomonadati</taxon>
        <taxon>Nitrospirota</taxon>
        <taxon>Thermodesulfovibrionia</taxon>
        <taxon>Thermodesulfovibrionales</taxon>
        <taxon>Candidatus Magnetobacteriaceae</taxon>
        <taxon>Candidatus Magnetobacterium</taxon>
    </lineage>
</organism>
<dbReference type="SUPFAM" id="SSF47384">
    <property type="entry name" value="Homodimeric domain of signal transducing histidine kinase"/>
    <property type="match status" value="1"/>
</dbReference>
<keyword evidence="21" id="KW-1185">Reference proteome</keyword>
<dbReference type="Proteomes" id="UP000033423">
    <property type="component" value="Unassembled WGS sequence"/>
</dbReference>
<evidence type="ECO:0000256" key="7">
    <source>
        <dbReference type="ARBA" id="ARBA00022692"/>
    </source>
</evidence>
<dbReference type="PANTHER" id="PTHR45339:SF1">
    <property type="entry name" value="HYBRID SIGNAL TRANSDUCTION HISTIDINE KINASE J"/>
    <property type="match status" value="1"/>
</dbReference>
<proteinExistence type="predicted"/>
<accession>A0A0F3GZN9</accession>
<keyword evidence="11 17" id="KW-1133">Transmembrane helix</keyword>
<evidence type="ECO:0000256" key="17">
    <source>
        <dbReference type="SAM" id="Phobius"/>
    </source>
</evidence>
<evidence type="ECO:0000256" key="10">
    <source>
        <dbReference type="ARBA" id="ARBA00022840"/>
    </source>
</evidence>
<comment type="catalytic activity">
    <reaction evidence="1">
        <text>ATP + protein L-histidine = ADP + protein N-phospho-L-histidine.</text>
        <dbReference type="EC" id="2.7.13.3"/>
    </reaction>
</comment>
<dbReference type="FunFam" id="1.10.287.130:FF:000038">
    <property type="entry name" value="Sensory transduction histidine kinase"/>
    <property type="match status" value="1"/>
</dbReference>
<dbReference type="InterPro" id="IPR029151">
    <property type="entry name" value="Sensor-like_sf"/>
</dbReference>
<evidence type="ECO:0000256" key="11">
    <source>
        <dbReference type="ARBA" id="ARBA00022989"/>
    </source>
</evidence>
<dbReference type="GO" id="GO:0000155">
    <property type="term" value="F:phosphorelay sensor kinase activity"/>
    <property type="evidence" value="ECO:0007669"/>
    <property type="project" value="InterPro"/>
</dbReference>
<keyword evidence="13 17" id="KW-0472">Membrane</keyword>
<dbReference type="FunFam" id="3.30.565.10:FF:000010">
    <property type="entry name" value="Sensor histidine kinase RcsC"/>
    <property type="match status" value="1"/>
</dbReference>
<evidence type="ECO:0000256" key="12">
    <source>
        <dbReference type="ARBA" id="ARBA00023012"/>
    </source>
</evidence>
<dbReference type="Gene3D" id="3.40.50.2300">
    <property type="match status" value="1"/>
</dbReference>
<name>A0A0F3GZN9_9BACT</name>
<keyword evidence="12" id="KW-0902">Two-component regulatory system</keyword>
<dbReference type="PROSITE" id="PS50109">
    <property type="entry name" value="HIS_KIN"/>
    <property type="match status" value="1"/>
</dbReference>
<keyword evidence="4" id="KW-1003">Cell membrane</keyword>
<dbReference type="SMART" id="SM00388">
    <property type="entry name" value="HisKA"/>
    <property type="match status" value="1"/>
</dbReference>
<dbReference type="InterPro" id="IPR001789">
    <property type="entry name" value="Sig_transdc_resp-reg_receiver"/>
</dbReference>
<dbReference type="GO" id="GO:0005886">
    <property type="term" value="C:plasma membrane"/>
    <property type="evidence" value="ECO:0007669"/>
    <property type="project" value="UniProtKB-SubCell"/>
</dbReference>
<dbReference type="CDD" id="cd16922">
    <property type="entry name" value="HATPase_EvgS-ArcB-TorS-like"/>
    <property type="match status" value="1"/>
</dbReference>
<dbReference type="SUPFAM" id="SSF103190">
    <property type="entry name" value="Sensory domain-like"/>
    <property type="match status" value="1"/>
</dbReference>
<dbReference type="PANTHER" id="PTHR45339">
    <property type="entry name" value="HYBRID SIGNAL TRANSDUCTION HISTIDINE KINASE J"/>
    <property type="match status" value="1"/>
</dbReference>
<dbReference type="EMBL" id="LACI01000204">
    <property type="protein sequence ID" value="KJU87371.1"/>
    <property type="molecule type" value="Genomic_DNA"/>
</dbReference>
<dbReference type="InterPro" id="IPR036097">
    <property type="entry name" value="HisK_dim/P_sf"/>
</dbReference>
<comment type="caution">
    <text evidence="15">Lacks conserved residue(s) required for the propagation of feature annotation.</text>
</comment>
<evidence type="ECO:0000256" key="2">
    <source>
        <dbReference type="ARBA" id="ARBA00004651"/>
    </source>
</evidence>
<evidence type="ECO:0000256" key="13">
    <source>
        <dbReference type="ARBA" id="ARBA00023136"/>
    </source>
</evidence>
<dbReference type="InterPro" id="IPR003594">
    <property type="entry name" value="HATPase_dom"/>
</dbReference>
<dbReference type="InterPro" id="IPR011006">
    <property type="entry name" value="CheY-like_superfamily"/>
</dbReference>
<evidence type="ECO:0000256" key="9">
    <source>
        <dbReference type="ARBA" id="ARBA00022777"/>
    </source>
</evidence>
<dbReference type="Pfam" id="PF02518">
    <property type="entry name" value="HATPase_c"/>
    <property type="match status" value="1"/>
</dbReference>
<reference evidence="20 21" key="1">
    <citation type="submission" date="2015-02" db="EMBL/GenBank/DDBJ databases">
        <title>Single-cell genomics of uncultivated deep-branching MTB reveals a conserved set of magnetosome genes.</title>
        <authorList>
            <person name="Kolinko S."/>
            <person name="Richter M."/>
            <person name="Glockner F.O."/>
            <person name="Brachmann A."/>
            <person name="Schuler D."/>
        </authorList>
    </citation>
    <scope>NUCLEOTIDE SEQUENCE [LARGE SCALE GENOMIC DNA]</scope>
    <source>
        <strain evidence="20">TM-1</strain>
    </source>
</reference>
<evidence type="ECO:0000256" key="8">
    <source>
        <dbReference type="ARBA" id="ARBA00022741"/>
    </source>
</evidence>
<dbReference type="CDD" id="cd12914">
    <property type="entry name" value="PDC1_DGC_like"/>
    <property type="match status" value="1"/>
</dbReference>
<dbReference type="InterPro" id="IPR004358">
    <property type="entry name" value="Sig_transdc_His_kin-like_C"/>
</dbReference>
<keyword evidence="14" id="KW-0131">Cell cycle</keyword>
<dbReference type="GO" id="GO:0005524">
    <property type="term" value="F:ATP binding"/>
    <property type="evidence" value="ECO:0007669"/>
    <property type="project" value="UniProtKB-KW"/>
</dbReference>
<dbReference type="InterPro" id="IPR005467">
    <property type="entry name" value="His_kinase_dom"/>
</dbReference>
<evidence type="ECO:0000256" key="5">
    <source>
        <dbReference type="ARBA" id="ARBA00022553"/>
    </source>
</evidence>
<dbReference type="InterPro" id="IPR003661">
    <property type="entry name" value="HisK_dim/P_dom"/>
</dbReference>
<keyword evidence="16" id="KW-0175">Coiled coil</keyword>
<dbReference type="InterPro" id="IPR017055">
    <property type="entry name" value="Sig_transdc_His_kinase_DctB"/>
</dbReference>
<dbReference type="InterPro" id="IPR033479">
    <property type="entry name" value="dCache_1"/>
</dbReference>
<dbReference type="Gene3D" id="3.30.450.20">
    <property type="entry name" value="PAS domain"/>
    <property type="match status" value="2"/>
</dbReference>
<evidence type="ECO:0000259" key="18">
    <source>
        <dbReference type="PROSITE" id="PS50109"/>
    </source>
</evidence>
<dbReference type="Pfam" id="PF00512">
    <property type="entry name" value="HisKA"/>
    <property type="match status" value="1"/>
</dbReference>
<dbReference type="AlphaFoldDB" id="A0A0F3GZN9"/>
<keyword evidence="6" id="KW-0808">Transferase</keyword>
<dbReference type="InterPro" id="IPR036890">
    <property type="entry name" value="HATPase_C_sf"/>
</dbReference>
<sequence length="689" mass="76878">MNYSPMKLFTNIKYIKYFGVAIITLCVSVIVLYFAVEWTKANTIYSISEEAKGHLNVYNAYLVNKISNLSVYPYILAESNLIIDFCDNPKNTESINHHLEQFNSAIGAEVSYVINKDGTAIASSNWNTPVSFIGKNYKFRPYFKQAIKGAVGKYVAIGVVSKAPGYYVSYPVKKDNNVIGIVVVKSNTNLMKPAVDEIKGKLFIADSSDVIFESNDERYEFYAARKLSEETLAKIKNDKQYEGVELSPLPVKDETLFKGITVVTLNSTKYVVTTIRIKDNGWRVYLFSEIPEMNKKILMYIAIEVLGISIIVLVLLSLNNAKLRRARSALLRRHEELESMVNIRTEELRQSNEEILSELIQRKRLENQLMTNAQELIKAKEEAENANRAKSEFLASMSHEIRTPMNAIIGMAELLSETPLDIEQAKYVRTFRSAGENLLSLINDILDLSKVEAGQLELEAVDFDLNDVIEKVAGVMAFRAHKKGLELVCRVQEDVPCTLRGDYNRLSQVIVNLIGNAVKFTEKGEIVLEVKMSSAADGVENTALDDKWMVDIMFSVRDTGIGIATDKLGTVFESFKQADSSTTRKYGGTGLGLSISKRLVELMDGTIWVESVLGQGSTFFFTARLERSTGSVTLPIDMDLKGLRVLVVDDNAVNRMILDGQLKGWGAVVTVAEDGSTGNLFSRHGLSMC</sequence>
<dbReference type="Pfam" id="PF02743">
    <property type="entry name" value="dCache_1"/>
    <property type="match status" value="1"/>
</dbReference>
<dbReference type="PRINTS" id="PR00344">
    <property type="entry name" value="BCTRLSENSOR"/>
</dbReference>
<dbReference type="EC" id="2.7.13.3" evidence="3"/>
<evidence type="ECO:0000256" key="16">
    <source>
        <dbReference type="SAM" id="Coils"/>
    </source>
</evidence>
<gene>
    <name evidence="20" type="ORF">MBAV_000434</name>
</gene>
<feature type="domain" description="Response regulatory" evidence="19">
    <location>
        <begin position="644"/>
        <end position="689"/>
    </location>
</feature>
<feature type="coiled-coil region" evidence="16">
    <location>
        <begin position="320"/>
        <end position="389"/>
    </location>
</feature>
<dbReference type="PROSITE" id="PS50110">
    <property type="entry name" value="RESPONSE_REGULATORY"/>
    <property type="match status" value="1"/>
</dbReference>
<evidence type="ECO:0000256" key="1">
    <source>
        <dbReference type="ARBA" id="ARBA00000085"/>
    </source>
</evidence>
<evidence type="ECO:0000256" key="4">
    <source>
        <dbReference type="ARBA" id="ARBA00022475"/>
    </source>
</evidence>
<keyword evidence="8" id="KW-0547">Nucleotide-binding</keyword>
<evidence type="ECO:0000313" key="21">
    <source>
        <dbReference type="Proteomes" id="UP000033423"/>
    </source>
</evidence>
<feature type="transmembrane region" description="Helical" evidence="17">
    <location>
        <begin position="297"/>
        <end position="318"/>
    </location>
</feature>
<evidence type="ECO:0000256" key="14">
    <source>
        <dbReference type="ARBA" id="ARBA00023306"/>
    </source>
</evidence>
<protein>
    <recommendedName>
        <fullName evidence="3">histidine kinase</fullName>
        <ecNumber evidence="3">2.7.13.3</ecNumber>
    </recommendedName>
</protein>
<feature type="transmembrane region" description="Helical" evidence="17">
    <location>
        <begin position="14"/>
        <end position="36"/>
    </location>
</feature>
<keyword evidence="9" id="KW-0418">Kinase</keyword>
<dbReference type="SMART" id="SM00387">
    <property type="entry name" value="HATPase_c"/>
    <property type="match status" value="1"/>
</dbReference>
<dbReference type="Gene3D" id="1.10.287.130">
    <property type="match status" value="1"/>
</dbReference>
<dbReference type="PATRIC" id="fig|29290.4.peg.594"/>
<comment type="caution">
    <text evidence="20">The sequence shown here is derived from an EMBL/GenBank/DDBJ whole genome shotgun (WGS) entry which is preliminary data.</text>
</comment>
<dbReference type="CDD" id="cd00082">
    <property type="entry name" value="HisKA"/>
    <property type="match status" value="1"/>
</dbReference>
<dbReference type="SUPFAM" id="SSF52172">
    <property type="entry name" value="CheY-like"/>
    <property type="match status" value="1"/>
</dbReference>
<evidence type="ECO:0000256" key="15">
    <source>
        <dbReference type="PROSITE-ProRule" id="PRU00169"/>
    </source>
</evidence>
<dbReference type="PIRSF" id="PIRSF036431">
    <property type="entry name" value="STHK_DctB"/>
    <property type="match status" value="1"/>
</dbReference>
<comment type="subcellular location">
    <subcellularLocation>
        <location evidence="2">Cell membrane</location>
        <topology evidence="2">Multi-pass membrane protein</topology>
    </subcellularLocation>
</comment>
<keyword evidence="10 20" id="KW-0067">ATP-binding</keyword>
<dbReference type="Gene3D" id="3.30.565.10">
    <property type="entry name" value="Histidine kinase-like ATPase, C-terminal domain"/>
    <property type="match status" value="1"/>
</dbReference>
<keyword evidence="5" id="KW-0597">Phosphoprotein</keyword>
<evidence type="ECO:0000313" key="20">
    <source>
        <dbReference type="EMBL" id="KJU87371.1"/>
    </source>
</evidence>
<evidence type="ECO:0000256" key="3">
    <source>
        <dbReference type="ARBA" id="ARBA00012438"/>
    </source>
</evidence>
<keyword evidence="7 17" id="KW-0812">Transmembrane</keyword>